<protein>
    <recommendedName>
        <fullName evidence="3">DUF674 family protein</fullName>
    </recommendedName>
</protein>
<evidence type="ECO:0008006" key="3">
    <source>
        <dbReference type="Google" id="ProtNLM"/>
    </source>
</evidence>
<dbReference type="PANTHER" id="PTHR33103">
    <property type="entry name" value="OS01G0153900 PROTEIN"/>
    <property type="match status" value="1"/>
</dbReference>
<dbReference type="AlphaFoldDB" id="A0A5J5C6V1"/>
<keyword evidence="2" id="KW-1185">Reference proteome</keyword>
<dbReference type="Proteomes" id="UP000325577">
    <property type="component" value="Linkage Group LG0"/>
</dbReference>
<evidence type="ECO:0000313" key="1">
    <source>
        <dbReference type="EMBL" id="KAA8549351.1"/>
    </source>
</evidence>
<dbReference type="Pfam" id="PF05056">
    <property type="entry name" value="DUF674"/>
    <property type="match status" value="1"/>
</dbReference>
<gene>
    <name evidence="1" type="ORF">F0562_001035</name>
</gene>
<accession>A0A5J5C6V1</accession>
<dbReference type="PANTHER" id="PTHR33103:SF27">
    <property type="entry name" value="OS04G0594700 PROTEIN"/>
    <property type="match status" value="1"/>
</dbReference>
<reference evidence="1 2" key="1">
    <citation type="submission" date="2019-09" db="EMBL/GenBank/DDBJ databases">
        <title>A chromosome-level genome assembly of the Chinese tupelo Nyssa sinensis.</title>
        <authorList>
            <person name="Yang X."/>
            <person name="Kang M."/>
            <person name="Yang Y."/>
            <person name="Xiong H."/>
            <person name="Wang M."/>
            <person name="Zhang Z."/>
            <person name="Wang Z."/>
            <person name="Wu H."/>
            <person name="Ma T."/>
            <person name="Liu J."/>
            <person name="Xi Z."/>
        </authorList>
    </citation>
    <scope>NUCLEOTIDE SEQUENCE [LARGE SCALE GENOMIC DNA]</scope>
    <source>
        <strain evidence="1">J267</strain>
        <tissue evidence="1">Leaf</tissue>
    </source>
</reference>
<dbReference type="OrthoDB" id="1277335at2759"/>
<organism evidence="1 2">
    <name type="scientific">Nyssa sinensis</name>
    <dbReference type="NCBI Taxonomy" id="561372"/>
    <lineage>
        <taxon>Eukaryota</taxon>
        <taxon>Viridiplantae</taxon>
        <taxon>Streptophyta</taxon>
        <taxon>Embryophyta</taxon>
        <taxon>Tracheophyta</taxon>
        <taxon>Spermatophyta</taxon>
        <taxon>Magnoliopsida</taxon>
        <taxon>eudicotyledons</taxon>
        <taxon>Gunneridae</taxon>
        <taxon>Pentapetalae</taxon>
        <taxon>asterids</taxon>
        <taxon>Cornales</taxon>
        <taxon>Nyssaceae</taxon>
        <taxon>Nyssa</taxon>
    </lineage>
</organism>
<dbReference type="EMBL" id="CM018031">
    <property type="protein sequence ID" value="KAA8549351.1"/>
    <property type="molecule type" value="Genomic_DNA"/>
</dbReference>
<proteinExistence type="predicted"/>
<evidence type="ECO:0000313" key="2">
    <source>
        <dbReference type="Proteomes" id="UP000325577"/>
    </source>
</evidence>
<name>A0A5J5C6V1_9ASTE</name>
<sequence>MAEINSKGISLKALVDKGNNRIIFAESNADFVDVLFSLLTMPMGTVIRLTRNQPPTGEIGCMNNLYQSVENLEVQCLHTEACKTILLHPRNDAETHCRSLKLIIDDGEPIKYFVCSSYNFSACKFLSHYRTALCRCGRLMSTEALLEVKESKNLIPDGGVFAKEQAQFIVSEKLDVLPLSTAACLSSFSKLGVMDGSTIVERTFNVGVDEVLNLLKCSLLSPAALTETLLKSKQFPQLGKESFDQGMSIQSQGEREASNSDRKICVKLILSKSKKILCYAEAGEDFVNLIFSFLTVPLGHVVKKMNGSSSKGCINHLFKSILDLDTEKSLKSDKHKELLINPKLASGFGYANQLLDIKEASNQPNFFMPEVYFVDSLFIKEKYSSGSASLTVMDPRFHYYKEAKSGGGFVKGPAVFTITDSLVVAPLSSISIISILDRLKVPFSDIEEKVVHVGNEEALRLLVASFVSESALTNAFNLRVPKQE</sequence>
<dbReference type="InterPro" id="IPR007750">
    <property type="entry name" value="DUF674"/>
</dbReference>